<dbReference type="Pfam" id="PF13347">
    <property type="entry name" value="MFS_2"/>
    <property type="match status" value="1"/>
</dbReference>
<feature type="transmembrane region" description="Helical" evidence="2">
    <location>
        <begin position="382"/>
        <end position="400"/>
    </location>
</feature>
<evidence type="ECO:0000256" key="2">
    <source>
        <dbReference type="SAM" id="Phobius"/>
    </source>
</evidence>
<keyword evidence="2" id="KW-1133">Transmembrane helix</keyword>
<proteinExistence type="inferred from homology"/>
<accession>A0ABV2SAU6</accession>
<feature type="transmembrane region" description="Helical" evidence="2">
    <location>
        <begin position="268"/>
        <end position="291"/>
    </location>
</feature>
<dbReference type="PANTHER" id="PTHR11328:SF24">
    <property type="entry name" value="MAJOR FACILITATOR SUPERFAMILY (MFS) PROFILE DOMAIN-CONTAINING PROTEIN"/>
    <property type="match status" value="1"/>
</dbReference>
<dbReference type="InterPro" id="IPR001927">
    <property type="entry name" value="Na/Gal_symport"/>
</dbReference>
<keyword evidence="2" id="KW-0812">Transmembrane</keyword>
<name>A0ABV2SAU6_9GAMM</name>
<sequence length="454" mass="49858">MSKVLTMANRIGYGLGDVANTLSFGMTSMFLLAYYTDVLGISAAAAGTLFLVARIWDAVNDPMMGAFCDKLFQKHNGVGDKFRPFLLRGSWLLLVSGILVFWAPESLTATQKLVWAYVTYIIWGMCYTFINIPYGSLATVMTQDPGERASLSGARAMGGVSGSIACNILVPFMLSIFADDLSKAYLYSMIILGALSVVCYLLAYRFTQEHIKHEASSCDTKFSLKDTLNTLGRNKPFLCVSISSLFLLTAMMGQGAVFYYYLSLSLDGALWMISLTAVLQVVTVVIVGSSIGKVAEKFGVKKIMTTSFLIAGIFALITFLLPTSIYSTLFFYVLGMPFVMIPNVLIWANVADCIDHNYEISGQRQEGIIYSSYSFMRKMGQAIAGFIAGMGLSLVGYDAALEIQSSFTLSGIKGIMFLMPAIAMFICFFLYQFMWTLDSRTKENNQTTPEPVAS</sequence>
<feature type="transmembrane region" description="Helical" evidence="2">
    <location>
        <begin position="38"/>
        <end position="56"/>
    </location>
</feature>
<reference evidence="3 4" key="1">
    <citation type="submission" date="2024-06" db="EMBL/GenBank/DDBJ databases">
        <title>Genomic Encyclopedia of Type Strains, Phase V (KMG-V): Genome sequencing to study the core and pangenomes of soil and plant-associated prokaryotes.</title>
        <authorList>
            <person name="Whitman W."/>
        </authorList>
    </citation>
    <scope>NUCLEOTIDE SEQUENCE [LARGE SCALE GENOMIC DNA]</scope>
    <source>
        <strain evidence="3 4">NE40</strain>
    </source>
</reference>
<comment type="caution">
    <text evidence="3">The sequence shown here is derived from an EMBL/GenBank/DDBJ whole genome shotgun (WGS) entry which is preliminary data.</text>
</comment>
<keyword evidence="2" id="KW-0472">Membrane</keyword>
<feature type="transmembrane region" description="Helical" evidence="2">
    <location>
        <begin position="329"/>
        <end position="348"/>
    </location>
</feature>
<feature type="transmembrane region" description="Helical" evidence="2">
    <location>
        <begin position="156"/>
        <end position="178"/>
    </location>
</feature>
<organism evidence="3 4">
    <name type="scientific">Endozoicomonas lisbonensis</name>
    <dbReference type="NCBI Taxonomy" id="3120522"/>
    <lineage>
        <taxon>Bacteria</taxon>
        <taxon>Pseudomonadati</taxon>
        <taxon>Pseudomonadota</taxon>
        <taxon>Gammaproteobacteria</taxon>
        <taxon>Oceanospirillales</taxon>
        <taxon>Endozoicomonadaceae</taxon>
        <taxon>Endozoicomonas</taxon>
    </lineage>
</organism>
<evidence type="ECO:0000313" key="3">
    <source>
        <dbReference type="EMBL" id="MET4754883.1"/>
    </source>
</evidence>
<evidence type="ECO:0000256" key="1">
    <source>
        <dbReference type="ARBA" id="ARBA00009617"/>
    </source>
</evidence>
<dbReference type="RefSeq" id="WP_354022104.1">
    <property type="nucleotide sequence ID" value="NZ_JBEWTD010000001.1"/>
</dbReference>
<feature type="transmembrane region" description="Helical" evidence="2">
    <location>
        <begin position="237"/>
        <end position="262"/>
    </location>
</feature>
<dbReference type="CDD" id="cd17332">
    <property type="entry name" value="MFS_MelB_like"/>
    <property type="match status" value="1"/>
</dbReference>
<dbReference type="InterPro" id="IPR039672">
    <property type="entry name" value="MFS_2"/>
</dbReference>
<feature type="transmembrane region" description="Helical" evidence="2">
    <location>
        <begin position="303"/>
        <end position="323"/>
    </location>
</feature>
<protein>
    <submittedName>
        <fullName evidence="3">GPH family glycoside/pentoside/hexuronide:cation symporter</fullName>
    </submittedName>
</protein>
<gene>
    <name evidence="3" type="ORF">V5J35_000075</name>
</gene>
<evidence type="ECO:0000313" key="4">
    <source>
        <dbReference type="Proteomes" id="UP001549366"/>
    </source>
</evidence>
<feature type="transmembrane region" description="Helical" evidence="2">
    <location>
        <begin position="115"/>
        <end position="135"/>
    </location>
</feature>
<dbReference type="PANTHER" id="PTHR11328">
    <property type="entry name" value="MAJOR FACILITATOR SUPERFAMILY DOMAIN-CONTAINING PROTEIN"/>
    <property type="match status" value="1"/>
</dbReference>
<feature type="transmembrane region" description="Helical" evidence="2">
    <location>
        <begin position="412"/>
        <end position="431"/>
    </location>
</feature>
<dbReference type="Gene3D" id="1.20.1250.20">
    <property type="entry name" value="MFS general substrate transporter like domains"/>
    <property type="match status" value="2"/>
</dbReference>
<dbReference type="Proteomes" id="UP001549366">
    <property type="component" value="Unassembled WGS sequence"/>
</dbReference>
<dbReference type="SUPFAM" id="SSF103473">
    <property type="entry name" value="MFS general substrate transporter"/>
    <property type="match status" value="1"/>
</dbReference>
<dbReference type="InterPro" id="IPR036259">
    <property type="entry name" value="MFS_trans_sf"/>
</dbReference>
<comment type="similarity">
    <text evidence="1">Belongs to the sodium:galactoside symporter (TC 2.A.2) family.</text>
</comment>
<feature type="transmembrane region" description="Helical" evidence="2">
    <location>
        <begin position="184"/>
        <end position="203"/>
    </location>
</feature>
<dbReference type="EMBL" id="JBEWTB010000001">
    <property type="protein sequence ID" value="MET4754883.1"/>
    <property type="molecule type" value="Genomic_DNA"/>
</dbReference>
<feature type="transmembrane region" description="Helical" evidence="2">
    <location>
        <begin position="85"/>
        <end position="103"/>
    </location>
</feature>
<dbReference type="NCBIfam" id="TIGR00792">
    <property type="entry name" value="gph"/>
    <property type="match status" value="1"/>
</dbReference>
<keyword evidence="4" id="KW-1185">Reference proteome</keyword>